<dbReference type="EMBL" id="JAACXV010000059">
    <property type="protein sequence ID" value="KAF7285242.1"/>
    <property type="molecule type" value="Genomic_DNA"/>
</dbReference>
<dbReference type="PANTHER" id="PTHR13230:SF5">
    <property type="entry name" value="GENERAL TRANSCRIPTION FACTOR 3C POLYPEPTIDE 5"/>
    <property type="match status" value="1"/>
</dbReference>
<comment type="caution">
    <text evidence="7">The sequence shown here is derived from an EMBL/GenBank/DDBJ whole genome shotgun (WGS) entry which is preliminary data.</text>
</comment>
<feature type="domain" description="Transcription factor IIIC subunit Tfc1/Sfc1 triple barrel" evidence="6">
    <location>
        <begin position="80"/>
        <end position="174"/>
    </location>
</feature>
<evidence type="ECO:0000256" key="1">
    <source>
        <dbReference type="ARBA" id="ARBA00004123"/>
    </source>
</evidence>
<evidence type="ECO:0000313" key="8">
    <source>
        <dbReference type="Proteomes" id="UP000625711"/>
    </source>
</evidence>
<evidence type="ECO:0008006" key="9">
    <source>
        <dbReference type="Google" id="ProtNLM"/>
    </source>
</evidence>
<dbReference type="GO" id="GO:0006384">
    <property type="term" value="P:transcription initiation at RNA polymerase III promoter"/>
    <property type="evidence" value="ECO:0007669"/>
    <property type="project" value="InterPro"/>
</dbReference>
<evidence type="ECO:0000313" key="7">
    <source>
        <dbReference type="EMBL" id="KAF7285242.1"/>
    </source>
</evidence>
<dbReference type="Pfam" id="PF17682">
    <property type="entry name" value="Tau95_N"/>
    <property type="match status" value="1"/>
</dbReference>
<keyword evidence="4" id="KW-0539">Nucleus</keyword>
<sequence length="589" mass="67986">MLDIYIKYLLYFSDILVRMFFEDNKTNSTEDNSSNNEILRSHKTRIIPKNSTAFFSSHKGFICDNLDKNNLYTFSNPLVRIEYPGNVKNVDKAIDTLGGLNEIEKCVEGKTKLELKFHPNSHFNKGCVADKEVNVGILVKVHEDNTTSENCSYEIINATDVNFRFNRMCDFQYLPLISKDTTENEDSEVEYVYDKIIPNGLPTLEWLKKREISEQPTNLVSSNFAKFDLPQVKFRSNSSKLFMSLMRPGDKIDCSVRKKKEKQMPVPASHFNFLKPGPKVPDQPAAVAMEIIKEKQLQRHLEIVKKLFQERPVLSKSAVIYKTGISNDTAKYVLPCVAYYCQNGPWRVCWIRLGYDPLSDFNSRIYQVLDFRIRSKEGVQLKIRRKRGFLAKLFKDRVNSGSVTERDYIIRPNSIPPARQMFYQYCDILIPEVQDMLSKLPKLPSSTKYDIKNGWLPISFTDQCREIVNKYVLDAVHEELLSDAKDQFSASSQSGESADNIVTLYCSKMLNTLRKGTNRDESEDNEEIIEQIDLIDDLDMEEQIDANEIVNSLPERMPDVSEEEEEESDMEIDLEALQEVNEVLSRSKE</sequence>
<evidence type="ECO:0000256" key="4">
    <source>
        <dbReference type="ARBA" id="ARBA00023242"/>
    </source>
</evidence>
<protein>
    <recommendedName>
        <fullName evidence="9">General transcription factor 3C polypeptide 5</fullName>
    </recommendedName>
</protein>
<keyword evidence="2" id="KW-0238">DNA-binding</keyword>
<feature type="domain" description="Transcription factor IIIC subunit 5 HTH" evidence="5">
    <location>
        <begin position="221"/>
        <end position="372"/>
    </location>
</feature>
<keyword evidence="3" id="KW-0804">Transcription</keyword>
<gene>
    <name evidence="7" type="ORF">GWI33_011563</name>
</gene>
<dbReference type="Gene3D" id="3.30.200.160">
    <property type="entry name" value="TFIIIC, subcomplex tauA, subunit Sfc1, barrel domain"/>
    <property type="match status" value="1"/>
</dbReference>
<dbReference type="Pfam" id="PF09734">
    <property type="entry name" value="Tau95"/>
    <property type="match status" value="1"/>
</dbReference>
<accession>A0A834IQA1</accession>
<organism evidence="7 8">
    <name type="scientific">Rhynchophorus ferrugineus</name>
    <name type="common">Red palm weevil</name>
    <name type="synonym">Curculio ferrugineus</name>
    <dbReference type="NCBI Taxonomy" id="354439"/>
    <lineage>
        <taxon>Eukaryota</taxon>
        <taxon>Metazoa</taxon>
        <taxon>Ecdysozoa</taxon>
        <taxon>Arthropoda</taxon>
        <taxon>Hexapoda</taxon>
        <taxon>Insecta</taxon>
        <taxon>Pterygota</taxon>
        <taxon>Neoptera</taxon>
        <taxon>Endopterygota</taxon>
        <taxon>Coleoptera</taxon>
        <taxon>Polyphaga</taxon>
        <taxon>Cucujiformia</taxon>
        <taxon>Curculionidae</taxon>
        <taxon>Dryophthorinae</taxon>
        <taxon>Rhynchophorus</taxon>
    </lineage>
</organism>
<evidence type="ECO:0000256" key="3">
    <source>
        <dbReference type="ARBA" id="ARBA00023163"/>
    </source>
</evidence>
<dbReference type="InterPro" id="IPR040454">
    <property type="entry name" value="TF_IIIC_Tfc1/Sfc1"/>
</dbReference>
<dbReference type="Proteomes" id="UP000625711">
    <property type="component" value="Unassembled WGS sequence"/>
</dbReference>
<evidence type="ECO:0000259" key="6">
    <source>
        <dbReference type="Pfam" id="PF17682"/>
    </source>
</evidence>
<evidence type="ECO:0000259" key="5">
    <source>
        <dbReference type="Pfam" id="PF09734"/>
    </source>
</evidence>
<dbReference type="InterPro" id="IPR041499">
    <property type="entry name" value="Tfc1/Sfc1_N"/>
</dbReference>
<dbReference type="GO" id="GO:0000127">
    <property type="term" value="C:transcription factor TFIIIC complex"/>
    <property type="evidence" value="ECO:0007669"/>
    <property type="project" value="InterPro"/>
</dbReference>
<dbReference type="InterPro" id="IPR019136">
    <property type="entry name" value="TF_IIIC_su-5_HTH"/>
</dbReference>
<comment type="subcellular location">
    <subcellularLocation>
        <location evidence="1">Nucleus</location>
    </subcellularLocation>
</comment>
<evidence type="ECO:0000256" key="2">
    <source>
        <dbReference type="ARBA" id="ARBA00023125"/>
    </source>
</evidence>
<keyword evidence="8" id="KW-1185">Reference proteome</keyword>
<proteinExistence type="predicted"/>
<dbReference type="AlphaFoldDB" id="A0A834IQA1"/>
<dbReference type="PANTHER" id="PTHR13230">
    <property type="entry name" value="GENERAL TRANSCRIPTION FACTOR IIIC, POLYPEPTIDE 5"/>
    <property type="match status" value="1"/>
</dbReference>
<dbReference type="InterPro" id="IPR042536">
    <property type="entry name" value="TFIIIC_tauA_Sfc1"/>
</dbReference>
<name>A0A834IQA1_RHYFE</name>
<dbReference type="OrthoDB" id="5598268at2759"/>
<dbReference type="GO" id="GO:0005634">
    <property type="term" value="C:nucleus"/>
    <property type="evidence" value="ECO:0007669"/>
    <property type="project" value="UniProtKB-SubCell"/>
</dbReference>
<dbReference type="GO" id="GO:0001002">
    <property type="term" value="F:RNA polymerase III type 1 promoter sequence-specific DNA binding"/>
    <property type="evidence" value="ECO:0007669"/>
    <property type="project" value="TreeGrafter"/>
</dbReference>
<dbReference type="GO" id="GO:0001003">
    <property type="term" value="F:RNA polymerase III type 2 promoter sequence-specific DNA binding"/>
    <property type="evidence" value="ECO:0007669"/>
    <property type="project" value="TreeGrafter"/>
</dbReference>
<reference evidence="7" key="1">
    <citation type="submission" date="2020-08" db="EMBL/GenBank/DDBJ databases">
        <title>Genome sequencing and assembly of the red palm weevil Rhynchophorus ferrugineus.</title>
        <authorList>
            <person name="Dias G.B."/>
            <person name="Bergman C.M."/>
            <person name="Manee M."/>
        </authorList>
    </citation>
    <scope>NUCLEOTIDE SEQUENCE</scope>
    <source>
        <strain evidence="7">AA-2017</strain>
        <tissue evidence="7">Whole larva</tissue>
    </source>
</reference>